<gene>
    <name evidence="4" type="ORF">RAM05_04605</name>
</gene>
<dbReference type="Proteomes" id="UP001229773">
    <property type="component" value="Chromosome"/>
</dbReference>
<sequence>MSKVGYGICFLLLCFLVMRYSVFGVLIDIVLIILIMFYLQALQIVDDGTEASIAADNNLYIVVMFEVAGQICAAKGHVSDEDRSRVYDMIKKMQLDAETEVLSRYAFNMGQTKNYPLRTRLKQLYRAYSDDKRGLMLFCKNMLELALIDGRLHNNERRILNIIADEFRIPYAQMLIFASQTIHQENEYRHYWQTNEQWKQQRQRARSEQRRQQYQQQQKQYQQQYQQQQHYNQQQQPEEPFGSDPYRVLGISAKASPQEIKQAYRRLMNKYHPDKLIKQNLSETKMQQATEHAQRIQAAYAYVKQLRGFV</sequence>
<dbReference type="InterPro" id="IPR007791">
    <property type="entry name" value="DjlA_N"/>
</dbReference>
<dbReference type="SUPFAM" id="SSF46565">
    <property type="entry name" value="Chaperone J-domain"/>
    <property type="match status" value="1"/>
</dbReference>
<dbReference type="GeneID" id="32536997"/>
<keyword evidence="2" id="KW-0472">Membrane</keyword>
<dbReference type="AlphaFoldDB" id="A0ABD7Z483"/>
<dbReference type="RefSeq" id="WP_025330232.1">
    <property type="nucleotide sequence ID" value="NZ_CP132375.1"/>
</dbReference>
<dbReference type="InterPro" id="IPR029024">
    <property type="entry name" value="TerB-like"/>
</dbReference>
<feature type="compositionally biased region" description="Low complexity" evidence="1">
    <location>
        <begin position="212"/>
        <end position="236"/>
    </location>
</feature>
<evidence type="ECO:0000313" key="5">
    <source>
        <dbReference type="Proteomes" id="UP001229773"/>
    </source>
</evidence>
<dbReference type="SUPFAM" id="SSF158682">
    <property type="entry name" value="TerB-like"/>
    <property type="match status" value="1"/>
</dbReference>
<evidence type="ECO:0000313" key="4">
    <source>
        <dbReference type="EMBL" id="WLS99283.1"/>
    </source>
</evidence>
<dbReference type="InterPro" id="IPR050817">
    <property type="entry name" value="DjlA_DnaK_co-chaperone"/>
</dbReference>
<keyword evidence="2" id="KW-0812">Transmembrane</keyword>
<evidence type="ECO:0000256" key="2">
    <source>
        <dbReference type="SAM" id="Phobius"/>
    </source>
</evidence>
<feature type="region of interest" description="Disordered" evidence="1">
    <location>
        <begin position="202"/>
        <end position="247"/>
    </location>
</feature>
<dbReference type="Gene3D" id="1.10.3680.10">
    <property type="entry name" value="TerB-like"/>
    <property type="match status" value="1"/>
</dbReference>
<proteinExistence type="predicted"/>
<accession>A0ABD7Z483</accession>
<evidence type="ECO:0000256" key="1">
    <source>
        <dbReference type="SAM" id="MobiDB-lite"/>
    </source>
</evidence>
<protein>
    <submittedName>
        <fullName evidence="4">DnaJ domain-containing protein</fullName>
    </submittedName>
</protein>
<feature type="transmembrane region" description="Helical" evidence="2">
    <location>
        <begin position="7"/>
        <end position="39"/>
    </location>
</feature>
<dbReference type="Gene3D" id="1.10.287.110">
    <property type="entry name" value="DnaJ domain"/>
    <property type="match status" value="1"/>
</dbReference>
<evidence type="ECO:0000259" key="3">
    <source>
        <dbReference type="PROSITE" id="PS50076"/>
    </source>
</evidence>
<dbReference type="Pfam" id="PF05099">
    <property type="entry name" value="TerB"/>
    <property type="match status" value="1"/>
</dbReference>
<feature type="domain" description="J" evidence="3">
    <location>
        <begin position="244"/>
        <end position="308"/>
    </location>
</feature>
<dbReference type="InterPro" id="IPR001623">
    <property type="entry name" value="DnaJ_domain"/>
</dbReference>
<dbReference type="CDD" id="cd06257">
    <property type="entry name" value="DnaJ"/>
    <property type="match status" value="1"/>
</dbReference>
<name>A0ABD7Z483_9NEIS</name>
<dbReference type="PANTHER" id="PTHR24074">
    <property type="entry name" value="CO-CHAPERONE PROTEIN DJLA"/>
    <property type="match status" value="1"/>
</dbReference>
<dbReference type="InterPro" id="IPR036869">
    <property type="entry name" value="J_dom_sf"/>
</dbReference>
<organism evidence="4 5">
    <name type="scientific">Snodgrassella alvi</name>
    <dbReference type="NCBI Taxonomy" id="1196083"/>
    <lineage>
        <taxon>Bacteria</taxon>
        <taxon>Pseudomonadati</taxon>
        <taxon>Pseudomonadota</taxon>
        <taxon>Betaproteobacteria</taxon>
        <taxon>Neisseriales</taxon>
        <taxon>Neisseriaceae</taxon>
        <taxon>Snodgrassella</taxon>
    </lineage>
</organism>
<dbReference type="SMART" id="SM00271">
    <property type="entry name" value="DnaJ"/>
    <property type="match status" value="1"/>
</dbReference>
<dbReference type="PRINTS" id="PR00625">
    <property type="entry name" value="JDOMAIN"/>
</dbReference>
<reference evidence="4 5" key="1">
    <citation type="submission" date="2023-08" db="EMBL/GenBank/DDBJ databases">
        <title>Complete genome sequences of 12 bacterial strains from the honey bee gut, resolved with long-read nanopore sequencing.</title>
        <authorList>
            <person name="Kwong W.K."/>
            <person name="Acheampong S."/>
            <person name="Polat M.F."/>
        </authorList>
    </citation>
    <scope>NUCLEOTIDE SEQUENCE [LARGE SCALE GENOMIC DNA]</scope>
    <source>
        <strain evidence="5">wkB9</strain>
    </source>
</reference>
<dbReference type="EMBL" id="CP132375">
    <property type="protein sequence ID" value="WLS99283.1"/>
    <property type="molecule type" value="Genomic_DNA"/>
</dbReference>
<dbReference type="Pfam" id="PF00226">
    <property type="entry name" value="DnaJ"/>
    <property type="match status" value="1"/>
</dbReference>
<keyword evidence="2" id="KW-1133">Transmembrane helix</keyword>
<dbReference type="PROSITE" id="PS50076">
    <property type="entry name" value="DNAJ_2"/>
    <property type="match status" value="1"/>
</dbReference>